<gene>
    <name evidence="2" type="ordered locus">Acid_1512</name>
</gene>
<dbReference type="KEGG" id="sus:Acid_1512"/>
<evidence type="ECO:0000313" key="2">
    <source>
        <dbReference type="EMBL" id="ABJ82504.1"/>
    </source>
</evidence>
<feature type="transmembrane region" description="Helical" evidence="1">
    <location>
        <begin position="227"/>
        <end position="250"/>
    </location>
</feature>
<feature type="transmembrane region" description="Helical" evidence="1">
    <location>
        <begin position="190"/>
        <end position="221"/>
    </location>
</feature>
<accession>Q028P8</accession>
<dbReference type="AlphaFoldDB" id="Q028P8"/>
<feature type="transmembrane region" description="Helical" evidence="1">
    <location>
        <begin position="304"/>
        <end position="323"/>
    </location>
</feature>
<protein>
    <recommendedName>
        <fullName evidence="3">Glycosyltransferase RgtA/B/C/D-like domain-containing protein</fullName>
    </recommendedName>
</protein>
<organism evidence="2">
    <name type="scientific">Solibacter usitatus (strain Ellin6076)</name>
    <dbReference type="NCBI Taxonomy" id="234267"/>
    <lineage>
        <taxon>Bacteria</taxon>
        <taxon>Pseudomonadati</taxon>
        <taxon>Acidobacteriota</taxon>
        <taxon>Terriglobia</taxon>
        <taxon>Bryobacterales</taxon>
        <taxon>Solibacteraceae</taxon>
        <taxon>Candidatus Solibacter</taxon>
    </lineage>
</organism>
<keyword evidence="1" id="KW-0472">Membrane</keyword>
<reference evidence="2" key="1">
    <citation type="submission" date="2006-10" db="EMBL/GenBank/DDBJ databases">
        <title>Complete sequence of Solibacter usitatus Ellin6076.</title>
        <authorList>
            <consortium name="US DOE Joint Genome Institute"/>
            <person name="Copeland A."/>
            <person name="Lucas S."/>
            <person name="Lapidus A."/>
            <person name="Barry K."/>
            <person name="Detter J.C."/>
            <person name="Glavina del Rio T."/>
            <person name="Hammon N."/>
            <person name="Israni S."/>
            <person name="Dalin E."/>
            <person name="Tice H."/>
            <person name="Pitluck S."/>
            <person name="Thompson L.S."/>
            <person name="Brettin T."/>
            <person name="Bruce D."/>
            <person name="Han C."/>
            <person name="Tapia R."/>
            <person name="Gilna P."/>
            <person name="Schmutz J."/>
            <person name="Larimer F."/>
            <person name="Land M."/>
            <person name="Hauser L."/>
            <person name="Kyrpides N."/>
            <person name="Mikhailova N."/>
            <person name="Janssen P.H."/>
            <person name="Kuske C.R."/>
            <person name="Richardson P."/>
        </authorList>
    </citation>
    <scope>NUCLEOTIDE SEQUENCE</scope>
    <source>
        <strain evidence="2">Ellin6076</strain>
    </source>
</reference>
<feature type="transmembrane region" description="Helical" evidence="1">
    <location>
        <begin position="67"/>
        <end position="85"/>
    </location>
</feature>
<evidence type="ECO:0008006" key="3">
    <source>
        <dbReference type="Google" id="ProtNLM"/>
    </source>
</evidence>
<feature type="transmembrane region" description="Helical" evidence="1">
    <location>
        <begin position="118"/>
        <end position="138"/>
    </location>
</feature>
<dbReference type="InParanoid" id="Q028P8"/>
<evidence type="ECO:0000256" key="1">
    <source>
        <dbReference type="SAM" id="Phobius"/>
    </source>
</evidence>
<dbReference type="eggNOG" id="COG5617">
    <property type="taxonomic scope" value="Bacteria"/>
</dbReference>
<dbReference type="OrthoDB" id="128707at2"/>
<feature type="transmembrane region" description="Helical" evidence="1">
    <location>
        <begin position="359"/>
        <end position="379"/>
    </location>
</feature>
<keyword evidence="1" id="KW-1133">Transmembrane helix</keyword>
<dbReference type="HOGENOM" id="CLU_412718_0_0_0"/>
<dbReference type="EMBL" id="CP000473">
    <property type="protein sequence ID" value="ABJ82504.1"/>
    <property type="molecule type" value="Genomic_DNA"/>
</dbReference>
<name>Q028P8_SOLUE</name>
<feature type="transmembrane region" description="Helical" evidence="1">
    <location>
        <begin position="158"/>
        <end position="178"/>
    </location>
</feature>
<dbReference type="STRING" id="234267.Acid_1512"/>
<keyword evidence="1" id="KW-0812">Transmembrane</keyword>
<feature type="transmembrane region" description="Helical" evidence="1">
    <location>
        <begin position="335"/>
        <end position="353"/>
    </location>
</feature>
<sequence>MRLDIAATVALAALNLSISWRLLKIEYINQLASVDGFFIGIARYISTHWSDFSWFPLWHCGMPYQDTYVPLVHLVVAATASLAHVSAARAYHGVTGVAYALGPPALYWMAVRLGAPRGAAFLAALFYSLFSPSALLMPEMAKDLGGFWYGRRLQVMTVYGEGPHVAAMTLMPVVILALQNALVKRDSRAVALAAISIALVFLTNIPGTMALGLAVFCWICAQPRNRIAAAWKIAAGAAMLAYGLACFGVPPSSMFRVGVNVGAMHRGFDNSLRYGPIPLALALGAVAGLGYLLGRTRLPLTVRYATLFCLLIAPMAATANVEVYELLPQAGRLHLDFEIGASLLLGCAAWAIYRRLPRWTWPASLAVLIGAIVLQYPHYRWRAKFDTERANLEKRSEYTTARWLDANMNGGRVYVTGSTAFWLNAFSSTPQLNGCCDQGQSLAVLNEVPYKVNSPEGGNTTESAATWLRALGVQAMVVSGIESTDEYKDIRVPQRFEGALPLLHRENGDAIYAVLPRGTSLAHVVRAGELVPVRTPPKFEYPDIQRYALATTEGSRAPAPIEWIGASRARVRARYSPAK</sequence>
<feature type="transmembrane region" description="Helical" evidence="1">
    <location>
        <begin position="271"/>
        <end position="292"/>
    </location>
</feature>
<proteinExistence type="predicted"/>